<dbReference type="SUPFAM" id="SSF50985">
    <property type="entry name" value="RCC1/BLIP-II"/>
    <property type="match status" value="1"/>
</dbReference>
<protein>
    <submittedName>
        <fullName evidence="2">Ultraviolet-B receptor UVR8</fullName>
    </submittedName>
</protein>
<name>A0A699XBF4_TANCI</name>
<dbReference type="PANTHER" id="PTHR45982:SF1">
    <property type="entry name" value="REGULATOR OF CHROMOSOME CONDENSATION"/>
    <property type="match status" value="1"/>
</dbReference>
<dbReference type="PROSITE" id="PS00626">
    <property type="entry name" value="RCC1_2"/>
    <property type="match status" value="1"/>
</dbReference>
<dbReference type="PROSITE" id="PS50012">
    <property type="entry name" value="RCC1_3"/>
    <property type="match status" value="1"/>
</dbReference>
<dbReference type="PANTHER" id="PTHR45982">
    <property type="entry name" value="REGULATOR OF CHROMOSOME CONDENSATION"/>
    <property type="match status" value="1"/>
</dbReference>
<dbReference type="Pfam" id="PF13540">
    <property type="entry name" value="RCC1_2"/>
    <property type="match status" value="2"/>
</dbReference>
<proteinExistence type="predicted"/>
<dbReference type="GO" id="GO:0005085">
    <property type="term" value="F:guanyl-nucleotide exchange factor activity"/>
    <property type="evidence" value="ECO:0007669"/>
    <property type="project" value="TreeGrafter"/>
</dbReference>
<reference evidence="2" key="1">
    <citation type="journal article" date="2019" name="Sci. Rep.">
        <title>Draft genome of Tanacetum cinerariifolium, the natural source of mosquito coil.</title>
        <authorList>
            <person name="Yamashiro T."/>
            <person name="Shiraishi A."/>
            <person name="Satake H."/>
            <person name="Nakayama K."/>
        </authorList>
    </citation>
    <scope>NUCLEOTIDE SEQUENCE</scope>
</reference>
<dbReference type="Gene3D" id="2.130.10.30">
    <property type="entry name" value="Regulator of chromosome condensation 1/beta-lactamase-inhibitor protein II"/>
    <property type="match status" value="1"/>
</dbReference>
<feature type="non-terminal residue" evidence="2">
    <location>
        <position position="89"/>
    </location>
</feature>
<feature type="non-terminal residue" evidence="2">
    <location>
        <position position="1"/>
    </location>
</feature>
<dbReference type="InterPro" id="IPR009091">
    <property type="entry name" value="RCC1/BLIP-II"/>
</dbReference>
<feature type="repeat" description="RCC1" evidence="1">
    <location>
        <begin position="27"/>
        <end position="76"/>
    </location>
</feature>
<keyword evidence="2" id="KW-0675">Receptor</keyword>
<dbReference type="GO" id="GO:0005737">
    <property type="term" value="C:cytoplasm"/>
    <property type="evidence" value="ECO:0007669"/>
    <property type="project" value="TreeGrafter"/>
</dbReference>
<dbReference type="EMBL" id="BKCJ011835677">
    <property type="protein sequence ID" value="GFD56989.1"/>
    <property type="molecule type" value="Genomic_DNA"/>
</dbReference>
<evidence type="ECO:0000313" key="2">
    <source>
        <dbReference type="EMBL" id="GFD56989.1"/>
    </source>
</evidence>
<dbReference type="AlphaFoldDB" id="A0A699XBF4"/>
<organism evidence="2">
    <name type="scientific">Tanacetum cinerariifolium</name>
    <name type="common">Dalmatian daisy</name>
    <name type="synonym">Chrysanthemum cinerariifolium</name>
    <dbReference type="NCBI Taxonomy" id="118510"/>
    <lineage>
        <taxon>Eukaryota</taxon>
        <taxon>Viridiplantae</taxon>
        <taxon>Streptophyta</taxon>
        <taxon>Embryophyta</taxon>
        <taxon>Tracheophyta</taxon>
        <taxon>Spermatophyta</taxon>
        <taxon>Magnoliopsida</taxon>
        <taxon>eudicotyledons</taxon>
        <taxon>Gunneridae</taxon>
        <taxon>Pentapetalae</taxon>
        <taxon>asterids</taxon>
        <taxon>campanulids</taxon>
        <taxon>Asterales</taxon>
        <taxon>Asteraceae</taxon>
        <taxon>Asteroideae</taxon>
        <taxon>Anthemideae</taxon>
        <taxon>Anthemidinae</taxon>
        <taxon>Tanacetum</taxon>
    </lineage>
</organism>
<comment type="caution">
    <text evidence="2">The sequence shown here is derived from an EMBL/GenBank/DDBJ whole genome shotgun (WGS) entry which is preliminary data.</text>
</comment>
<gene>
    <name evidence="2" type="ORF">Tci_928958</name>
</gene>
<accession>A0A699XBF4</accession>
<evidence type="ECO:0000256" key="1">
    <source>
        <dbReference type="PROSITE-ProRule" id="PRU00235"/>
    </source>
</evidence>
<sequence>TPTALAGAVYTQVVAGYHFSLGLQADGSAYGWGENTEGQVGDGTAGQKLVPTAVAGGHAFTQLAAGFYHSLGLRADGTVLAWGRNTYGQ</sequence>
<dbReference type="InterPro" id="IPR051553">
    <property type="entry name" value="Ran_GTPase-activating"/>
</dbReference>
<dbReference type="InterPro" id="IPR000408">
    <property type="entry name" value="Reg_chr_condens"/>
</dbReference>